<dbReference type="KEGG" id="jre:109012542"/>
<dbReference type="Gramene" id="Jr16_03140_p1">
    <property type="protein sequence ID" value="cds.Jr16_03140_p1"/>
    <property type="gene ID" value="Jr16_03140"/>
</dbReference>
<keyword evidence="1" id="KW-1185">Reference proteome</keyword>
<organism evidence="1 2">
    <name type="scientific">Juglans regia</name>
    <name type="common">English walnut</name>
    <dbReference type="NCBI Taxonomy" id="51240"/>
    <lineage>
        <taxon>Eukaryota</taxon>
        <taxon>Viridiplantae</taxon>
        <taxon>Streptophyta</taxon>
        <taxon>Embryophyta</taxon>
        <taxon>Tracheophyta</taxon>
        <taxon>Spermatophyta</taxon>
        <taxon>Magnoliopsida</taxon>
        <taxon>eudicotyledons</taxon>
        <taxon>Gunneridae</taxon>
        <taxon>Pentapetalae</taxon>
        <taxon>rosids</taxon>
        <taxon>fabids</taxon>
        <taxon>Fagales</taxon>
        <taxon>Juglandaceae</taxon>
        <taxon>Juglans</taxon>
    </lineage>
</organism>
<dbReference type="OrthoDB" id="1919827at2759"/>
<dbReference type="FunCoup" id="A0A2I4H0X8">
    <property type="interactions" value="118"/>
</dbReference>
<name>A0A2I4H0X8_JUGRE</name>
<evidence type="ECO:0000313" key="2">
    <source>
        <dbReference type="RefSeq" id="XP_018849793.1"/>
    </source>
</evidence>
<dbReference type="GeneID" id="109012542"/>
<dbReference type="Proteomes" id="UP000235220">
    <property type="component" value="Chromosome 16"/>
</dbReference>
<accession>A0A2I4H0X8</accession>
<evidence type="ECO:0000313" key="1">
    <source>
        <dbReference type="Proteomes" id="UP000235220"/>
    </source>
</evidence>
<sequence length="217" mass="24438">MGKEYHRLHHHNHHQYQSLHLHSRTTFMPMLCTRTTIKDVALPKWKDHSVSVSDDTLSPKIGCMGQVRRNMNRAIGFPTSHKITLTTNHNAKSNNNNDLSVKYSNVKKLFSSKNLDMMTATTTVTAEAATTASCGRRRQVTMNCARGLKTNRGGEKCVPISIEDLDPPLPVIKKEQKPVGGEVENLWKRRSGGVALKTLQLQKIHHPKHYLQPTTVC</sequence>
<gene>
    <name evidence="2" type="primary">LOC109012542</name>
</gene>
<dbReference type="AlphaFoldDB" id="A0A2I4H0X8"/>
<protein>
    <submittedName>
        <fullName evidence="2">Uncharacterized protein LOC109012542</fullName>
    </submittedName>
</protein>
<dbReference type="PANTHER" id="PTHR36323">
    <property type="entry name" value="MYOTUBULARIN-LIKE PROTEIN"/>
    <property type="match status" value="1"/>
</dbReference>
<proteinExistence type="predicted"/>
<dbReference type="RefSeq" id="XP_018849793.1">
    <property type="nucleotide sequence ID" value="XM_018994248.2"/>
</dbReference>
<reference evidence="2" key="1">
    <citation type="submission" date="2025-08" db="UniProtKB">
        <authorList>
            <consortium name="RefSeq"/>
        </authorList>
    </citation>
    <scope>IDENTIFICATION</scope>
    <source>
        <tissue evidence="2">Leaves</tissue>
    </source>
</reference>
<dbReference type="PANTHER" id="PTHR36323:SF1">
    <property type="entry name" value="MYOTUBULARIN-LIKE PROTEIN"/>
    <property type="match status" value="1"/>
</dbReference>